<evidence type="ECO:0008006" key="3">
    <source>
        <dbReference type="Google" id="ProtNLM"/>
    </source>
</evidence>
<dbReference type="Gene3D" id="2.80.10.50">
    <property type="match status" value="1"/>
</dbReference>
<name>A0A067MIN3_BOTB1</name>
<dbReference type="CDD" id="cd23428">
    <property type="entry name" value="beta-trefoil_Ricin_SPI"/>
    <property type="match status" value="1"/>
</dbReference>
<protein>
    <recommendedName>
        <fullName evidence="3">Ricin B lectin domain-containing protein</fullName>
    </recommendedName>
</protein>
<reference evidence="2" key="1">
    <citation type="journal article" date="2014" name="Proc. Natl. Acad. Sci. U.S.A.">
        <title>Extensive sampling of basidiomycete genomes demonstrates inadequacy of the white-rot/brown-rot paradigm for wood decay fungi.</title>
        <authorList>
            <person name="Riley R."/>
            <person name="Salamov A.A."/>
            <person name="Brown D.W."/>
            <person name="Nagy L.G."/>
            <person name="Floudas D."/>
            <person name="Held B.W."/>
            <person name="Levasseur A."/>
            <person name="Lombard V."/>
            <person name="Morin E."/>
            <person name="Otillar R."/>
            <person name="Lindquist E.A."/>
            <person name="Sun H."/>
            <person name="LaButti K.M."/>
            <person name="Schmutz J."/>
            <person name="Jabbour D."/>
            <person name="Luo H."/>
            <person name="Baker S.E."/>
            <person name="Pisabarro A.G."/>
            <person name="Walton J.D."/>
            <person name="Blanchette R.A."/>
            <person name="Henrissat B."/>
            <person name="Martin F."/>
            <person name="Cullen D."/>
            <person name="Hibbett D.S."/>
            <person name="Grigoriev I.V."/>
        </authorList>
    </citation>
    <scope>NUCLEOTIDE SEQUENCE [LARGE SCALE GENOMIC DNA]</scope>
    <source>
        <strain evidence="2">FD-172 SS1</strain>
    </source>
</reference>
<dbReference type="InParanoid" id="A0A067MIN3"/>
<accession>A0A067MIN3</accession>
<organism evidence="1 2">
    <name type="scientific">Botryobasidium botryosum (strain FD-172 SS1)</name>
    <dbReference type="NCBI Taxonomy" id="930990"/>
    <lineage>
        <taxon>Eukaryota</taxon>
        <taxon>Fungi</taxon>
        <taxon>Dikarya</taxon>
        <taxon>Basidiomycota</taxon>
        <taxon>Agaricomycotina</taxon>
        <taxon>Agaricomycetes</taxon>
        <taxon>Cantharellales</taxon>
        <taxon>Botryobasidiaceae</taxon>
        <taxon>Botryobasidium</taxon>
    </lineage>
</organism>
<dbReference type="GO" id="GO:0004867">
    <property type="term" value="F:serine-type endopeptidase inhibitor activity"/>
    <property type="evidence" value="ECO:0007669"/>
    <property type="project" value="InterPro"/>
</dbReference>
<evidence type="ECO:0000313" key="1">
    <source>
        <dbReference type="EMBL" id="KDQ15369.1"/>
    </source>
</evidence>
<sequence>MPLESGEYIIEYLKFDQYIGRKFAEDKSLNPKQIVSIPPGVQAPKWQVEKIGDGKYKLSIGGAPTGVENREVYAFLMPDGNPVEEWLIQPFPEGGPEDVYSIFGAGGHCRIFENKPETQVSIALTKDMPDPWRFIRAN</sequence>
<dbReference type="Proteomes" id="UP000027195">
    <property type="component" value="Unassembled WGS sequence"/>
</dbReference>
<dbReference type="HOGENOM" id="CLU_115968_3_0_1"/>
<dbReference type="InterPro" id="IPR031755">
    <property type="entry name" value="Inhibitor_I66"/>
</dbReference>
<gene>
    <name evidence="1" type="ORF">BOTBODRAFT_173862</name>
</gene>
<dbReference type="EMBL" id="KL198032">
    <property type="protein sequence ID" value="KDQ15369.1"/>
    <property type="molecule type" value="Genomic_DNA"/>
</dbReference>
<keyword evidence="2" id="KW-1185">Reference proteome</keyword>
<dbReference type="AlphaFoldDB" id="A0A067MIN3"/>
<dbReference type="Pfam" id="PF16850">
    <property type="entry name" value="Inhibitor_I66"/>
    <property type="match status" value="1"/>
</dbReference>
<evidence type="ECO:0000313" key="2">
    <source>
        <dbReference type="Proteomes" id="UP000027195"/>
    </source>
</evidence>
<proteinExistence type="predicted"/>
<dbReference type="OrthoDB" id="3439489at2759"/>